<evidence type="ECO:0000259" key="6">
    <source>
        <dbReference type="PROSITE" id="PS50016"/>
    </source>
</evidence>
<evidence type="ECO:0000256" key="2">
    <source>
        <dbReference type="ARBA" id="ARBA00022771"/>
    </source>
</evidence>
<sequence>MSISPYLVTQVRVAHNDDDESVKCEICMNGDTTEEEEILLCDLCNGAVHQSCYGRDIEYNIPDGDWFCERCNEIVATKKIPKCTLCGGLKGVMVQTDRLKWVHPICVNWMPGIYFFDAEVGKTPHMYKVGGNIDKDLVSSKCKYCGKSSGTCITCEYKNCTAHFHVYCSAMKGCIKDYQDANELSQVENHGYCPVFCTQHETLGTKTFKEHGYKGIKAAEHPVQSEEKIRLKKRNMKCRMKMNEDDDEENMKYPKQFPRRKRLRRTQ</sequence>
<feature type="compositionally biased region" description="Basic residues" evidence="5">
    <location>
        <begin position="257"/>
        <end position="267"/>
    </location>
</feature>
<dbReference type="PROSITE" id="PS51805">
    <property type="entry name" value="EPHD"/>
    <property type="match status" value="1"/>
</dbReference>
<organism evidence="8 9">
    <name type="scientific">Euplotes crassus</name>
    <dbReference type="NCBI Taxonomy" id="5936"/>
    <lineage>
        <taxon>Eukaryota</taxon>
        <taxon>Sar</taxon>
        <taxon>Alveolata</taxon>
        <taxon>Ciliophora</taxon>
        <taxon>Intramacronucleata</taxon>
        <taxon>Spirotrichea</taxon>
        <taxon>Hypotrichia</taxon>
        <taxon>Euplotida</taxon>
        <taxon>Euplotidae</taxon>
        <taxon>Moneuplotes</taxon>
    </lineage>
</organism>
<keyword evidence="3" id="KW-0862">Zinc</keyword>
<evidence type="ECO:0000259" key="7">
    <source>
        <dbReference type="PROSITE" id="PS51805"/>
    </source>
</evidence>
<comment type="caution">
    <text evidence="8">The sequence shown here is derived from an EMBL/GenBank/DDBJ whole genome shotgun (WGS) entry which is preliminary data.</text>
</comment>
<evidence type="ECO:0000256" key="3">
    <source>
        <dbReference type="ARBA" id="ARBA00022833"/>
    </source>
</evidence>
<evidence type="ECO:0000256" key="1">
    <source>
        <dbReference type="ARBA" id="ARBA00022723"/>
    </source>
</evidence>
<evidence type="ECO:0000313" key="8">
    <source>
        <dbReference type="EMBL" id="CAI2367306.1"/>
    </source>
</evidence>
<evidence type="ECO:0000256" key="4">
    <source>
        <dbReference type="PROSITE-ProRule" id="PRU00146"/>
    </source>
</evidence>
<keyword evidence="2 4" id="KW-0863">Zinc-finger</keyword>
<feature type="region of interest" description="Disordered" evidence="5">
    <location>
        <begin position="241"/>
        <end position="267"/>
    </location>
</feature>
<evidence type="ECO:0000313" key="9">
    <source>
        <dbReference type="Proteomes" id="UP001295684"/>
    </source>
</evidence>
<protein>
    <submittedName>
        <fullName evidence="8">Uncharacterized protein</fullName>
    </submittedName>
</protein>
<feature type="domain" description="PHD-type" evidence="6">
    <location>
        <begin position="21"/>
        <end position="74"/>
    </location>
</feature>
<proteinExistence type="predicted"/>
<dbReference type="InterPro" id="IPR011011">
    <property type="entry name" value="Znf_FYVE_PHD"/>
</dbReference>
<dbReference type="PROSITE" id="PS01359">
    <property type="entry name" value="ZF_PHD_1"/>
    <property type="match status" value="1"/>
</dbReference>
<reference evidence="8" key="1">
    <citation type="submission" date="2023-07" db="EMBL/GenBank/DDBJ databases">
        <authorList>
            <consortium name="AG Swart"/>
            <person name="Singh M."/>
            <person name="Singh A."/>
            <person name="Seah K."/>
            <person name="Emmerich C."/>
        </authorList>
    </citation>
    <scope>NUCLEOTIDE SEQUENCE</scope>
    <source>
        <strain evidence="8">DP1</strain>
    </source>
</reference>
<dbReference type="GO" id="GO:0008270">
    <property type="term" value="F:zinc ion binding"/>
    <property type="evidence" value="ECO:0007669"/>
    <property type="project" value="UniProtKB-KW"/>
</dbReference>
<dbReference type="PANTHER" id="PTHR13793">
    <property type="entry name" value="PHD FINGER PROTEINS"/>
    <property type="match status" value="1"/>
</dbReference>
<dbReference type="InterPro" id="IPR034732">
    <property type="entry name" value="EPHD"/>
</dbReference>
<dbReference type="InterPro" id="IPR001965">
    <property type="entry name" value="Znf_PHD"/>
</dbReference>
<dbReference type="Pfam" id="PF00628">
    <property type="entry name" value="PHD"/>
    <property type="match status" value="1"/>
</dbReference>
<dbReference type="CDD" id="cd15492">
    <property type="entry name" value="PHD_BRPF_JADE_like"/>
    <property type="match status" value="1"/>
</dbReference>
<dbReference type="CDD" id="cd15571">
    <property type="entry name" value="ePHD"/>
    <property type="match status" value="1"/>
</dbReference>
<dbReference type="Pfam" id="PF13832">
    <property type="entry name" value="zf-HC5HC2H_2"/>
    <property type="match status" value="1"/>
</dbReference>
<dbReference type="GO" id="GO:0006357">
    <property type="term" value="P:regulation of transcription by RNA polymerase II"/>
    <property type="evidence" value="ECO:0007669"/>
    <property type="project" value="TreeGrafter"/>
</dbReference>
<dbReference type="AlphaFoldDB" id="A0AAD1UG43"/>
<keyword evidence="9" id="KW-1185">Reference proteome</keyword>
<keyword evidence="1" id="KW-0479">Metal-binding</keyword>
<evidence type="ECO:0000256" key="5">
    <source>
        <dbReference type="SAM" id="MobiDB-lite"/>
    </source>
</evidence>
<dbReference type="EMBL" id="CAMPGE010008408">
    <property type="protein sequence ID" value="CAI2367306.1"/>
    <property type="molecule type" value="Genomic_DNA"/>
</dbReference>
<dbReference type="PROSITE" id="PS50016">
    <property type="entry name" value="ZF_PHD_2"/>
    <property type="match status" value="1"/>
</dbReference>
<dbReference type="InterPro" id="IPR019787">
    <property type="entry name" value="Znf_PHD-finger"/>
</dbReference>
<dbReference type="PANTHER" id="PTHR13793:SF107">
    <property type="entry name" value="BROMODOMAIN-CONTAINING PROTEIN HOMOLOG"/>
    <property type="match status" value="1"/>
</dbReference>
<dbReference type="InterPro" id="IPR019786">
    <property type="entry name" value="Zinc_finger_PHD-type_CS"/>
</dbReference>
<accession>A0AAD1UG43</accession>
<dbReference type="InterPro" id="IPR050701">
    <property type="entry name" value="Histone_Mod_Regulator"/>
</dbReference>
<feature type="domain" description="PHD-type" evidence="7">
    <location>
        <begin position="80"/>
        <end position="201"/>
    </location>
</feature>
<name>A0AAD1UG43_EUPCR</name>
<dbReference type="SUPFAM" id="SSF57903">
    <property type="entry name" value="FYVE/PHD zinc finger"/>
    <property type="match status" value="1"/>
</dbReference>
<dbReference type="Gene3D" id="3.30.40.10">
    <property type="entry name" value="Zinc/RING finger domain, C3HC4 (zinc finger)"/>
    <property type="match status" value="2"/>
</dbReference>
<dbReference type="Proteomes" id="UP001295684">
    <property type="component" value="Unassembled WGS sequence"/>
</dbReference>
<dbReference type="SMART" id="SM00249">
    <property type="entry name" value="PHD"/>
    <property type="match status" value="2"/>
</dbReference>
<dbReference type="InterPro" id="IPR013083">
    <property type="entry name" value="Znf_RING/FYVE/PHD"/>
</dbReference>
<gene>
    <name evidence="8" type="ORF">ECRASSUSDP1_LOCUS8588</name>
</gene>